<evidence type="ECO:0000313" key="12">
    <source>
        <dbReference type="Proteomes" id="UP000278746"/>
    </source>
</evidence>
<dbReference type="InterPro" id="IPR012823">
    <property type="entry name" value="Flagell_FliJ"/>
</dbReference>
<evidence type="ECO:0000256" key="9">
    <source>
        <dbReference type="ARBA" id="ARBA00023136"/>
    </source>
</evidence>
<keyword evidence="10" id="KW-1006">Bacterial flagellum protein export</keyword>
<evidence type="ECO:0000256" key="4">
    <source>
        <dbReference type="ARBA" id="ARBA00022448"/>
    </source>
</evidence>
<keyword evidence="8" id="KW-0653">Protein transport</keyword>
<name>A0A3M7TVU1_9BACI</name>
<keyword evidence="7" id="KW-1005">Bacterial flagellum biogenesis</keyword>
<dbReference type="GO" id="GO:0006935">
    <property type="term" value="P:chemotaxis"/>
    <property type="evidence" value="ECO:0007669"/>
    <property type="project" value="UniProtKB-KW"/>
</dbReference>
<sequence>MTFAFSLQKVLELKEYDKKIADEACTQATREFEEVATSLYHLMKKKETLQEEYHQALETGTSISRLRLYETNLQSMDKLIYLGQKDTHKARLKMQTSEQRLTSRALDVKKYEKVKEKRKHDYDEKRKADDQKAMDEIAVQQFSWK</sequence>
<dbReference type="GO" id="GO:0009288">
    <property type="term" value="C:bacterial-type flagellum"/>
    <property type="evidence" value="ECO:0007669"/>
    <property type="project" value="InterPro"/>
</dbReference>
<dbReference type="AlphaFoldDB" id="A0A3M7TVU1"/>
<evidence type="ECO:0000256" key="1">
    <source>
        <dbReference type="ARBA" id="ARBA00004413"/>
    </source>
</evidence>
<keyword evidence="4" id="KW-0813">Transport</keyword>
<dbReference type="EMBL" id="RHIB01000001">
    <property type="protein sequence ID" value="RNA69593.1"/>
    <property type="molecule type" value="Genomic_DNA"/>
</dbReference>
<accession>A0A3M7TVU1</accession>
<proteinExistence type="inferred from homology"/>
<dbReference type="Pfam" id="PF02050">
    <property type="entry name" value="FliJ"/>
    <property type="match status" value="1"/>
</dbReference>
<keyword evidence="11" id="KW-0966">Cell projection</keyword>
<evidence type="ECO:0000256" key="10">
    <source>
        <dbReference type="ARBA" id="ARBA00023225"/>
    </source>
</evidence>
<evidence type="ECO:0000256" key="6">
    <source>
        <dbReference type="ARBA" id="ARBA00022500"/>
    </source>
</evidence>
<comment type="subcellular location">
    <subcellularLocation>
        <location evidence="1">Cell membrane</location>
        <topology evidence="1">Peripheral membrane protein</topology>
        <orientation evidence="1">Cytoplasmic side</orientation>
    </subcellularLocation>
</comment>
<evidence type="ECO:0000256" key="8">
    <source>
        <dbReference type="ARBA" id="ARBA00022927"/>
    </source>
</evidence>
<protein>
    <recommendedName>
        <fullName evidence="3">Flagellar FliJ protein</fullName>
    </recommendedName>
</protein>
<evidence type="ECO:0000256" key="3">
    <source>
        <dbReference type="ARBA" id="ARBA00020392"/>
    </source>
</evidence>
<keyword evidence="11" id="KW-0282">Flagellum</keyword>
<keyword evidence="11" id="KW-0969">Cilium</keyword>
<dbReference type="NCBIfam" id="TIGR02473">
    <property type="entry name" value="flagell_FliJ"/>
    <property type="match status" value="1"/>
</dbReference>
<keyword evidence="9" id="KW-0472">Membrane</keyword>
<gene>
    <name evidence="11" type="primary">fliJ</name>
    <name evidence="11" type="ORF">EBO34_06555</name>
</gene>
<comment type="similarity">
    <text evidence="2">Belongs to the FliJ family.</text>
</comment>
<dbReference type="RefSeq" id="WP_122897110.1">
    <property type="nucleotide sequence ID" value="NZ_RHIB01000001.1"/>
</dbReference>
<dbReference type="OrthoDB" id="2968361at2"/>
<dbReference type="GO" id="GO:0005886">
    <property type="term" value="C:plasma membrane"/>
    <property type="evidence" value="ECO:0007669"/>
    <property type="project" value="UniProtKB-SubCell"/>
</dbReference>
<keyword evidence="12" id="KW-1185">Reference proteome</keyword>
<dbReference type="Proteomes" id="UP000278746">
    <property type="component" value="Unassembled WGS sequence"/>
</dbReference>
<evidence type="ECO:0000256" key="5">
    <source>
        <dbReference type="ARBA" id="ARBA00022475"/>
    </source>
</evidence>
<keyword evidence="6" id="KW-0145">Chemotaxis</keyword>
<dbReference type="GO" id="GO:0071973">
    <property type="term" value="P:bacterial-type flagellum-dependent cell motility"/>
    <property type="evidence" value="ECO:0007669"/>
    <property type="project" value="InterPro"/>
</dbReference>
<reference evidence="11 12" key="1">
    <citation type="submission" date="2018-10" db="EMBL/GenBank/DDBJ databases">
        <title>Bacillus Keqinensis sp. nov., a moderately halophilic bacterium isolated from a saline-alkaline lake.</title>
        <authorList>
            <person name="Wang H."/>
        </authorList>
    </citation>
    <scope>NUCLEOTIDE SEQUENCE [LARGE SCALE GENOMIC DNA]</scope>
    <source>
        <strain evidence="11 12">KQ-3</strain>
    </source>
</reference>
<evidence type="ECO:0000256" key="2">
    <source>
        <dbReference type="ARBA" id="ARBA00010004"/>
    </source>
</evidence>
<dbReference type="GO" id="GO:0044781">
    <property type="term" value="P:bacterial-type flagellum organization"/>
    <property type="evidence" value="ECO:0007669"/>
    <property type="project" value="UniProtKB-KW"/>
</dbReference>
<evidence type="ECO:0000313" key="11">
    <source>
        <dbReference type="EMBL" id="RNA69593.1"/>
    </source>
</evidence>
<comment type="caution">
    <text evidence="11">The sequence shown here is derived from an EMBL/GenBank/DDBJ whole genome shotgun (WGS) entry which is preliminary data.</text>
</comment>
<dbReference type="GO" id="GO:0015031">
    <property type="term" value="P:protein transport"/>
    <property type="evidence" value="ECO:0007669"/>
    <property type="project" value="UniProtKB-KW"/>
</dbReference>
<organism evidence="11 12">
    <name type="scientific">Alteribacter keqinensis</name>
    <dbReference type="NCBI Taxonomy" id="2483800"/>
    <lineage>
        <taxon>Bacteria</taxon>
        <taxon>Bacillati</taxon>
        <taxon>Bacillota</taxon>
        <taxon>Bacilli</taxon>
        <taxon>Bacillales</taxon>
        <taxon>Bacillaceae</taxon>
        <taxon>Alteribacter</taxon>
    </lineage>
</organism>
<keyword evidence="5" id="KW-1003">Cell membrane</keyword>
<dbReference type="Gene3D" id="1.10.287.1700">
    <property type="match status" value="1"/>
</dbReference>
<dbReference type="InterPro" id="IPR053716">
    <property type="entry name" value="Flag_assembly_chemotaxis_eff"/>
</dbReference>
<evidence type="ECO:0000256" key="7">
    <source>
        <dbReference type="ARBA" id="ARBA00022795"/>
    </source>
</evidence>